<reference evidence="2 3" key="1">
    <citation type="journal article" date="2019" name="Int. J. Syst. Evol. Microbiol.">
        <title>The Global Catalogue of Microorganisms (GCM) 10K type strain sequencing project: providing services to taxonomists for standard genome sequencing and annotation.</title>
        <authorList>
            <consortium name="The Broad Institute Genomics Platform"/>
            <consortium name="The Broad Institute Genome Sequencing Center for Infectious Disease"/>
            <person name="Wu L."/>
            <person name="Ma J."/>
        </authorList>
    </citation>
    <scope>NUCLEOTIDE SEQUENCE [LARGE SCALE GENOMIC DNA]</scope>
    <source>
        <strain evidence="2 3">JCM 12928</strain>
    </source>
</reference>
<dbReference type="RefSeq" id="WP_343794379.1">
    <property type="nucleotide sequence ID" value="NZ_BAAAGA010000006.1"/>
</dbReference>
<keyword evidence="3" id="KW-1185">Reference proteome</keyword>
<dbReference type="InterPro" id="IPR005175">
    <property type="entry name" value="PPC_dom"/>
</dbReference>
<gene>
    <name evidence="2" type="ORF">GCM10009422_25660</name>
</gene>
<comment type="caution">
    <text evidence="2">The sequence shown here is derived from an EMBL/GenBank/DDBJ whole genome shotgun (WGS) entry which is preliminary data.</text>
</comment>
<dbReference type="Pfam" id="PF03479">
    <property type="entry name" value="PCC"/>
    <property type="match status" value="1"/>
</dbReference>
<accession>A0ABN1H2Z4</accession>
<dbReference type="EMBL" id="BAAAGA010000006">
    <property type="protein sequence ID" value="GAA0627544.1"/>
    <property type="molecule type" value="Genomic_DNA"/>
</dbReference>
<sequence length="183" mass="18895">MSATVIETRRVLQPGPARYGRVLTALGAQGRQLLGSIHEGESLESGLVRLFAETGEASGTFRLLGGALSEAWYHVALPDPDSPRAVDYGAPIHVEGGAWLIGGSGSFGPSVKGGPLIHLHGALAATDGRGHGGHLNNGKCIVGAGGVRVLMHLGAGFSQAADPETGFSTFFPQSETSHDRRAH</sequence>
<dbReference type="SUPFAM" id="SSF117856">
    <property type="entry name" value="AF0104/ALDC/Ptd012-like"/>
    <property type="match status" value="1"/>
</dbReference>
<proteinExistence type="predicted"/>
<dbReference type="PROSITE" id="PS51742">
    <property type="entry name" value="PPC"/>
    <property type="match status" value="1"/>
</dbReference>
<evidence type="ECO:0000313" key="3">
    <source>
        <dbReference type="Proteomes" id="UP001501352"/>
    </source>
</evidence>
<protein>
    <recommendedName>
        <fullName evidence="1">PPC domain-containing protein</fullName>
    </recommendedName>
</protein>
<name>A0ABN1H2Z4_9CAUL</name>
<organism evidence="2 3">
    <name type="scientific">Brevundimonas kwangchunensis</name>
    <dbReference type="NCBI Taxonomy" id="322163"/>
    <lineage>
        <taxon>Bacteria</taxon>
        <taxon>Pseudomonadati</taxon>
        <taxon>Pseudomonadota</taxon>
        <taxon>Alphaproteobacteria</taxon>
        <taxon>Caulobacterales</taxon>
        <taxon>Caulobacteraceae</taxon>
        <taxon>Brevundimonas</taxon>
    </lineage>
</organism>
<dbReference type="Proteomes" id="UP001501352">
    <property type="component" value="Unassembled WGS sequence"/>
</dbReference>
<evidence type="ECO:0000259" key="1">
    <source>
        <dbReference type="PROSITE" id="PS51742"/>
    </source>
</evidence>
<evidence type="ECO:0000313" key="2">
    <source>
        <dbReference type="EMBL" id="GAA0627544.1"/>
    </source>
</evidence>
<dbReference type="Gene3D" id="3.30.1330.80">
    <property type="entry name" value="Hypothetical protein, similar to alpha- acetolactate decarboxylase, domain 2"/>
    <property type="match status" value="1"/>
</dbReference>
<feature type="domain" description="PPC" evidence="1">
    <location>
        <begin position="27"/>
        <end position="173"/>
    </location>
</feature>